<evidence type="ECO:0000256" key="4">
    <source>
        <dbReference type="ARBA" id="ARBA00011533"/>
    </source>
</evidence>
<evidence type="ECO:0000313" key="15">
    <source>
        <dbReference type="Ensembl" id="ENSGEVP00005001391.1"/>
    </source>
</evidence>
<evidence type="ECO:0000256" key="6">
    <source>
        <dbReference type="ARBA" id="ARBA00022448"/>
    </source>
</evidence>
<evidence type="ECO:0000256" key="7">
    <source>
        <dbReference type="ARBA" id="ARBA00022660"/>
    </source>
</evidence>
<dbReference type="PANTHER" id="PTHR12485">
    <property type="entry name" value="NADH-UBIQUINONE OXIDOREDUCTASE SUBUNIT B"/>
    <property type="match status" value="1"/>
</dbReference>
<keyword evidence="12" id="KW-0472">Membrane</keyword>
<evidence type="ECO:0000256" key="10">
    <source>
        <dbReference type="ARBA" id="ARBA00022990"/>
    </source>
</evidence>
<keyword evidence="6" id="KW-0813">Transport</keyword>
<evidence type="ECO:0000256" key="9">
    <source>
        <dbReference type="ARBA" id="ARBA00022982"/>
    </source>
</evidence>
<evidence type="ECO:0000256" key="11">
    <source>
        <dbReference type="ARBA" id="ARBA00023128"/>
    </source>
</evidence>
<evidence type="ECO:0000256" key="5">
    <source>
        <dbReference type="ARBA" id="ARBA00016383"/>
    </source>
</evidence>
<keyword evidence="9" id="KW-0249">Electron transport</keyword>
<keyword evidence="8" id="KW-0999">Mitochondrion inner membrane</keyword>
<organism evidence="15 16">
    <name type="scientific">Gopherus evgoodei</name>
    <name type="common">Goodes thornscrub tortoise</name>
    <dbReference type="NCBI Taxonomy" id="1825980"/>
    <lineage>
        <taxon>Eukaryota</taxon>
        <taxon>Metazoa</taxon>
        <taxon>Chordata</taxon>
        <taxon>Craniata</taxon>
        <taxon>Vertebrata</taxon>
        <taxon>Euteleostomi</taxon>
        <taxon>Archelosauria</taxon>
        <taxon>Testudinata</taxon>
        <taxon>Testudines</taxon>
        <taxon>Cryptodira</taxon>
        <taxon>Durocryptodira</taxon>
        <taxon>Testudinoidea</taxon>
        <taxon>Testudinidae</taxon>
        <taxon>Gopherus</taxon>
    </lineage>
</organism>
<dbReference type="PANTHER" id="PTHR12485:SF1">
    <property type="entry name" value="NADH DEHYDROGENASE [UBIQUINONE] 1 ALPHA SUBCOMPLEX SUBUNIT 7"/>
    <property type="match status" value="1"/>
</dbReference>
<dbReference type="InterPro" id="IPR009947">
    <property type="entry name" value="NDUA7"/>
</dbReference>
<comment type="subcellular location">
    <subcellularLocation>
        <location evidence="2">Mitochondrion inner membrane</location>
        <topology evidence="2">Peripheral membrane protein</topology>
        <orientation evidence="2">Matrix side</orientation>
    </subcellularLocation>
</comment>
<evidence type="ECO:0000256" key="3">
    <source>
        <dbReference type="ARBA" id="ARBA00005482"/>
    </source>
</evidence>
<reference evidence="15" key="2">
    <citation type="submission" date="2025-08" db="UniProtKB">
        <authorList>
            <consortium name="Ensembl"/>
        </authorList>
    </citation>
    <scope>IDENTIFICATION</scope>
</reference>
<evidence type="ECO:0000256" key="14">
    <source>
        <dbReference type="ARBA" id="ARBA00033401"/>
    </source>
</evidence>
<name>A0A8C4VFV4_9SAUR</name>
<comment type="subunit">
    <text evidence="4">Complex I is composed of 45 different subunits.</text>
</comment>
<protein>
    <recommendedName>
        <fullName evidence="5">NADH dehydrogenase [ubiquinone] 1 alpha subcomplex subunit 7</fullName>
    </recommendedName>
    <alternativeName>
        <fullName evidence="14">Complex I-B14.5a</fullName>
    </alternativeName>
    <alternativeName>
        <fullName evidence="13">NADH-ubiquinone oxidoreductase subunit B14.5a</fullName>
    </alternativeName>
</protein>
<comment type="function">
    <text evidence="1">Accessory subunit of the mitochondrial membrane respiratory chain NADH dehydrogenase (Complex I), that is believed not to be involved in catalysis. Complex I functions in the transfer of electrons from NADH to the respiratory chain. The immediate electron acceptor for the enzyme is believed to be ubiquinone.</text>
</comment>
<evidence type="ECO:0000256" key="12">
    <source>
        <dbReference type="ARBA" id="ARBA00023136"/>
    </source>
</evidence>
<keyword evidence="10" id="KW-0007">Acetylation</keyword>
<reference evidence="15" key="3">
    <citation type="submission" date="2025-09" db="UniProtKB">
        <authorList>
            <consortium name="Ensembl"/>
        </authorList>
    </citation>
    <scope>IDENTIFICATION</scope>
</reference>
<evidence type="ECO:0000313" key="16">
    <source>
        <dbReference type="Proteomes" id="UP000694390"/>
    </source>
</evidence>
<proteinExistence type="inferred from homology"/>
<sequence length="95" mass="10677">MASSRPASSPLRNLQAKLQLWYTEISKRTQPPPKLPLGPSHKFADNYYCTRDGSRESYPPIIVMSNTKDKLSGILTQGKLPLPGLRWKITVIQTP</sequence>
<keyword evidence="7" id="KW-0679">Respiratory chain</keyword>
<dbReference type="Ensembl" id="ENSGEVT00005001472.1">
    <property type="protein sequence ID" value="ENSGEVP00005001391.1"/>
    <property type="gene ID" value="ENSGEVG00005001081.1"/>
</dbReference>
<dbReference type="Pfam" id="PF07347">
    <property type="entry name" value="CI-B14_5a"/>
    <property type="match status" value="1"/>
</dbReference>
<dbReference type="GeneTree" id="ENSGT00390000006553"/>
<accession>A0A8C4VFV4</accession>
<dbReference type="AlphaFoldDB" id="A0A8C4VFV4"/>
<evidence type="ECO:0000256" key="13">
    <source>
        <dbReference type="ARBA" id="ARBA00030360"/>
    </source>
</evidence>
<keyword evidence="11" id="KW-0496">Mitochondrion</keyword>
<dbReference type="GO" id="GO:0006120">
    <property type="term" value="P:mitochondrial electron transport, NADH to ubiquinone"/>
    <property type="evidence" value="ECO:0007669"/>
    <property type="project" value="TreeGrafter"/>
</dbReference>
<comment type="similarity">
    <text evidence="3">Belongs to the complex I NDUFA7 subunit family.</text>
</comment>
<evidence type="ECO:0000256" key="8">
    <source>
        <dbReference type="ARBA" id="ARBA00022792"/>
    </source>
</evidence>
<dbReference type="GO" id="GO:0005743">
    <property type="term" value="C:mitochondrial inner membrane"/>
    <property type="evidence" value="ECO:0007669"/>
    <property type="project" value="UniProtKB-SubCell"/>
</dbReference>
<reference evidence="15" key="1">
    <citation type="submission" date="2019-06" db="EMBL/GenBank/DDBJ databases">
        <title>G10K-VGP Goodes thornscrub tortoise genome, primary haplotype.</title>
        <authorList>
            <person name="Murphy B."/>
            <person name="Edwards T."/>
            <person name="Rhie A."/>
            <person name="Koren S."/>
            <person name="Phillippy A."/>
            <person name="Fedrigo O."/>
            <person name="Haase B."/>
            <person name="Mountcastle J."/>
            <person name="Lewin H."/>
            <person name="Damas J."/>
            <person name="Howe K."/>
            <person name="Formenti G."/>
            <person name="Myers G."/>
            <person name="Durbin R."/>
            <person name="Jarvis E.D."/>
        </authorList>
    </citation>
    <scope>NUCLEOTIDE SEQUENCE [LARGE SCALE GENOMIC DNA]</scope>
</reference>
<dbReference type="Proteomes" id="UP000694390">
    <property type="component" value="Chromosome 2"/>
</dbReference>
<evidence type="ECO:0000256" key="2">
    <source>
        <dbReference type="ARBA" id="ARBA00004443"/>
    </source>
</evidence>
<keyword evidence="16" id="KW-1185">Reference proteome</keyword>
<dbReference type="OrthoDB" id="10063829at2759"/>
<evidence type="ECO:0000256" key="1">
    <source>
        <dbReference type="ARBA" id="ARBA00003195"/>
    </source>
</evidence>